<organism evidence="1 2">
    <name type="scientific">Fusarium venenatum</name>
    <dbReference type="NCBI Taxonomy" id="56646"/>
    <lineage>
        <taxon>Eukaryota</taxon>
        <taxon>Fungi</taxon>
        <taxon>Dikarya</taxon>
        <taxon>Ascomycota</taxon>
        <taxon>Pezizomycotina</taxon>
        <taxon>Sordariomycetes</taxon>
        <taxon>Hypocreomycetidae</taxon>
        <taxon>Hypocreales</taxon>
        <taxon>Nectriaceae</taxon>
        <taxon>Fusarium</taxon>
    </lineage>
</organism>
<evidence type="ECO:0000313" key="1">
    <source>
        <dbReference type="EMBL" id="CEI64014.1"/>
    </source>
</evidence>
<name>A0A2L2T0J1_9HYPO</name>
<accession>A0A2L2T0J1</accession>
<protein>
    <submittedName>
        <fullName evidence="1">Uncharacterized protein</fullName>
    </submittedName>
</protein>
<dbReference type="EMBL" id="LN649229">
    <property type="protein sequence ID" value="CEI64014.1"/>
    <property type="molecule type" value="Genomic_DNA"/>
</dbReference>
<reference evidence="2" key="1">
    <citation type="submission" date="2014-10" db="EMBL/GenBank/DDBJ databases">
        <authorList>
            <person name="King R."/>
        </authorList>
    </citation>
    <scope>NUCLEOTIDE SEQUENCE [LARGE SCALE GENOMIC DNA]</scope>
    <source>
        <strain evidence="2">A3/5</strain>
    </source>
</reference>
<keyword evidence="2" id="KW-1185">Reference proteome</keyword>
<dbReference type="Proteomes" id="UP000245910">
    <property type="component" value="Chromosome I"/>
</dbReference>
<dbReference type="AlphaFoldDB" id="A0A2L2T0J1"/>
<proteinExistence type="predicted"/>
<evidence type="ECO:0000313" key="2">
    <source>
        <dbReference type="Proteomes" id="UP000245910"/>
    </source>
</evidence>
<sequence length="60" mass="6637">MCKGILVDTTTAITLSSLITVESSSESANSTAHISLRYKCKVKVPQTEALWLQPNWSLKR</sequence>